<gene>
    <name evidence="4" type="ORF">BUALT_Bualt08G0058400</name>
</gene>
<comment type="caution">
    <text evidence="4">The sequence shown here is derived from an EMBL/GenBank/DDBJ whole genome shotgun (WGS) entry which is preliminary data.</text>
</comment>
<organism evidence="4 5">
    <name type="scientific">Buddleja alternifolia</name>
    <dbReference type="NCBI Taxonomy" id="168488"/>
    <lineage>
        <taxon>Eukaryota</taxon>
        <taxon>Viridiplantae</taxon>
        <taxon>Streptophyta</taxon>
        <taxon>Embryophyta</taxon>
        <taxon>Tracheophyta</taxon>
        <taxon>Spermatophyta</taxon>
        <taxon>Magnoliopsida</taxon>
        <taxon>eudicotyledons</taxon>
        <taxon>Gunneridae</taxon>
        <taxon>Pentapetalae</taxon>
        <taxon>asterids</taxon>
        <taxon>lamiids</taxon>
        <taxon>Lamiales</taxon>
        <taxon>Scrophulariaceae</taxon>
        <taxon>Buddlejeae</taxon>
        <taxon>Buddleja</taxon>
    </lineage>
</organism>
<feature type="region of interest" description="Disordered" evidence="1">
    <location>
        <begin position="782"/>
        <end position="829"/>
    </location>
</feature>
<dbReference type="PANTHER" id="PTHR10775:SF182">
    <property type="entry name" value="TRANSPOSON, EN_SPM-LIKE, TRANSPOSASE-ASSOCIATED DOMAIN PROTEIN-RELATED"/>
    <property type="match status" value="1"/>
</dbReference>
<feature type="compositionally biased region" description="Acidic residues" evidence="1">
    <location>
        <begin position="814"/>
        <end position="829"/>
    </location>
</feature>
<evidence type="ECO:0000259" key="2">
    <source>
        <dbReference type="Pfam" id="PF13952"/>
    </source>
</evidence>
<evidence type="ECO:0000256" key="1">
    <source>
        <dbReference type="SAM" id="MobiDB-lite"/>
    </source>
</evidence>
<evidence type="ECO:0000313" key="4">
    <source>
        <dbReference type="EMBL" id="KAG8377684.1"/>
    </source>
</evidence>
<dbReference type="PANTHER" id="PTHR10775">
    <property type="entry name" value="OS08G0208400 PROTEIN"/>
    <property type="match status" value="1"/>
</dbReference>
<dbReference type="Pfam" id="PF02992">
    <property type="entry name" value="Transposase_21"/>
    <property type="match status" value="1"/>
</dbReference>
<feature type="domain" description="DUF4216" evidence="2">
    <location>
        <begin position="622"/>
        <end position="689"/>
    </location>
</feature>
<evidence type="ECO:0000259" key="3">
    <source>
        <dbReference type="Pfam" id="PF13960"/>
    </source>
</evidence>
<dbReference type="InterPro" id="IPR004242">
    <property type="entry name" value="Transposase_21"/>
</dbReference>
<protein>
    <recommendedName>
        <fullName evidence="6">Transposase</fullName>
    </recommendedName>
</protein>
<dbReference type="Proteomes" id="UP000826271">
    <property type="component" value="Unassembled WGS sequence"/>
</dbReference>
<evidence type="ECO:0008006" key="6">
    <source>
        <dbReference type="Google" id="ProtNLM"/>
    </source>
</evidence>
<feature type="compositionally biased region" description="Acidic residues" evidence="1">
    <location>
        <begin position="782"/>
        <end position="798"/>
    </location>
</feature>
<dbReference type="Pfam" id="PF13960">
    <property type="entry name" value="DUF4218"/>
    <property type="match status" value="1"/>
</dbReference>
<sequence>MSIMKDILPEEEKWPRSFYETKKELSKLGLAYEKIDACINKCMLYYKENKHKEECVVCHHPRYKPVKPGARKKVPHSVLHYLPITPRLQRLYMSSHSCEHMTWHKKCFEDGIMTHPAHGEAWKHFDNTHTQFSSDPRSIRLGLCTDGFSPFNMSGAPYSCWPVILTVYNLPPGMCMQRQYMYLSMVIPGPKSPGKNLDVFLRPLIDELKMLWEAGIQTYDVCKKENFQMRAALLWTISDFPANAMVSGWSTHGLMACPYCMELTKSFSLRNGRKPSWFDCHRQFLPMDHPFRNQSRQFYNNRIEIDRPPPRLSGEQMRQRVEKLPNITFGTQSGKQKIDGFNRTHNWVKKSIFWELPYWHTNLIRHNLDVMHIEKNVFDNIFNTVMDVKDKSKDNANARADLELYCSRPNLHLVYDSNGKPRKPKALYTLTKEQKKEVCGWVKNLKLPDGYASNIARCVNEQECKFYGLKSHDCHVFMQRLLPIVFRNLLPKAIWEPITELSCFFRDICATKLRVSDMEQLESNIVETICRLEKIFPPAFFDSMEHLIAEDHSNAVDDRIVRLSYLPCRVAKRYKGYFVNGFKFHTKEYGNSKSTMNSGVWVWGTSNENDMTDYYGMLEEIIELEYFGNENKVVLFKCHWYDTTSNNGIRVHPRLKLVEINQKSKLNTSDKFILAQQAQQVYYTDFPKHPIRHSRSRVRGEWRAVCKIKARSRIDVPHLEEHDDNDQLIHEGPFQEMEGSISEPRTNMNFVEEDHDPLNPDFDLQEVDPKDLARPQAHLFDIAEEEEGEEEEDDEEGAFENLFSNDEENLHENEDNEISDCDDEIDYDD</sequence>
<dbReference type="InterPro" id="IPR025312">
    <property type="entry name" value="DUF4216"/>
</dbReference>
<dbReference type="InterPro" id="IPR025452">
    <property type="entry name" value="DUF4218"/>
</dbReference>
<keyword evidence="5" id="KW-1185">Reference proteome</keyword>
<feature type="domain" description="DUF4218" evidence="3">
    <location>
        <begin position="508"/>
        <end position="550"/>
    </location>
</feature>
<dbReference type="AlphaFoldDB" id="A0AAV6X434"/>
<evidence type="ECO:0000313" key="5">
    <source>
        <dbReference type="Proteomes" id="UP000826271"/>
    </source>
</evidence>
<accession>A0AAV6X434</accession>
<name>A0AAV6X434_9LAMI</name>
<dbReference type="EMBL" id="WHWC01000008">
    <property type="protein sequence ID" value="KAG8377684.1"/>
    <property type="molecule type" value="Genomic_DNA"/>
</dbReference>
<reference evidence="4" key="1">
    <citation type="submission" date="2019-10" db="EMBL/GenBank/DDBJ databases">
        <authorList>
            <person name="Zhang R."/>
            <person name="Pan Y."/>
            <person name="Wang J."/>
            <person name="Ma R."/>
            <person name="Yu S."/>
        </authorList>
    </citation>
    <scope>NUCLEOTIDE SEQUENCE</scope>
    <source>
        <strain evidence="4">LA-IB0</strain>
        <tissue evidence="4">Leaf</tissue>
    </source>
</reference>
<dbReference type="Pfam" id="PF13952">
    <property type="entry name" value="DUF4216"/>
    <property type="match status" value="1"/>
</dbReference>
<proteinExistence type="predicted"/>